<dbReference type="EMBL" id="MCFK01001539">
    <property type="protein sequence ID" value="RKF64895.1"/>
    <property type="molecule type" value="Genomic_DNA"/>
</dbReference>
<dbReference type="InterPro" id="IPR036591">
    <property type="entry name" value="YggU-like_sf"/>
</dbReference>
<dbReference type="SUPFAM" id="SSF69786">
    <property type="entry name" value="YggU-like"/>
    <property type="match status" value="1"/>
</dbReference>
<dbReference type="OrthoDB" id="244097at2759"/>
<dbReference type="InterPro" id="IPR003746">
    <property type="entry name" value="DUF167"/>
</dbReference>
<protein>
    <submittedName>
        <fullName evidence="2">Putative duf167 domain protein</fullName>
    </submittedName>
</protein>
<sequence>MAPPGVLRYAINSLKPELTCVQLRCHIKTGVAANRQGIHFVTDNLVTIGVFAKPKDGEANKAVIDIISQSLSWPRSDLQIIKGLKSQYKTVALMGITGVSNKEEYVAKLRNRLGRSSKSRLIPNQK</sequence>
<dbReference type="AlphaFoldDB" id="A0A420I5H1"/>
<dbReference type="GO" id="GO:0005737">
    <property type="term" value="C:cytoplasm"/>
    <property type="evidence" value="ECO:0007669"/>
    <property type="project" value="TreeGrafter"/>
</dbReference>
<evidence type="ECO:0000313" key="3">
    <source>
        <dbReference type="Proteomes" id="UP000286134"/>
    </source>
</evidence>
<comment type="caution">
    <text evidence="2">The sequence shown here is derived from an EMBL/GenBank/DDBJ whole genome shotgun (WGS) entry which is preliminary data.</text>
</comment>
<dbReference type="PANTHER" id="PTHR13420">
    <property type="entry name" value="UPF0235 PROTEIN C15ORF40"/>
    <property type="match status" value="1"/>
</dbReference>
<comment type="similarity">
    <text evidence="1">Belongs to the UPF0235 family.</text>
</comment>
<evidence type="ECO:0000256" key="1">
    <source>
        <dbReference type="ARBA" id="ARBA00010364"/>
    </source>
</evidence>
<dbReference type="STRING" id="212602.A0A420I5H1"/>
<dbReference type="PANTHER" id="PTHR13420:SF7">
    <property type="entry name" value="UPF0235 PROTEIN C15ORF40"/>
    <property type="match status" value="1"/>
</dbReference>
<keyword evidence="3" id="KW-1185">Reference proteome</keyword>
<evidence type="ECO:0000313" key="2">
    <source>
        <dbReference type="EMBL" id="RKF64895.1"/>
    </source>
</evidence>
<gene>
    <name evidence="2" type="ORF">OnM2_015038</name>
</gene>
<dbReference type="NCBIfam" id="TIGR00251">
    <property type="entry name" value="DUF167 family protein"/>
    <property type="match status" value="1"/>
</dbReference>
<reference evidence="2 3" key="1">
    <citation type="journal article" date="2018" name="BMC Genomics">
        <title>Comparative genome analyses reveal sequence features reflecting distinct modes of host-adaptation between dicot and monocot powdery mildew.</title>
        <authorList>
            <person name="Wu Y."/>
            <person name="Ma X."/>
            <person name="Pan Z."/>
            <person name="Kale S.D."/>
            <person name="Song Y."/>
            <person name="King H."/>
            <person name="Zhang Q."/>
            <person name="Presley C."/>
            <person name="Deng X."/>
            <person name="Wei C.I."/>
            <person name="Xiao S."/>
        </authorList>
    </citation>
    <scope>NUCLEOTIDE SEQUENCE [LARGE SCALE GENOMIC DNA]</scope>
    <source>
        <strain evidence="2">UMSG2</strain>
    </source>
</reference>
<dbReference type="Proteomes" id="UP000286134">
    <property type="component" value="Unassembled WGS sequence"/>
</dbReference>
<accession>A0A420I5H1</accession>
<name>A0A420I5H1_9PEZI</name>
<organism evidence="2 3">
    <name type="scientific">Erysiphe neolycopersici</name>
    <dbReference type="NCBI Taxonomy" id="212602"/>
    <lineage>
        <taxon>Eukaryota</taxon>
        <taxon>Fungi</taxon>
        <taxon>Dikarya</taxon>
        <taxon>Ascomycota</taxon>
        <taxon>Pezizomycotina</taxon>
        <taxon>Leotiomycetes</taxon>
        <taxon>Erysiphales</taxon>
        <taxon>Erysiphaceae</taxon>
        <taxon>Erysiphe</taxon>
    </lineage>
</organism>
<proteinExistence type="inferred from homology"/>
<dbReference type="SMART" id="SM01152">
    <property type="entry name" value="DUF167"/>
    <property type="match status" value="1"/>
</dbReference>
<dbReference type="Pfam" id="PF02594">
    <property type="entry name" value="DUF167"/>
    <property type="match status" value="1"/>
</dbReference>
<dbReference type="Gene3D" id="3.30.1200.10">
    <property type="entry name" value="YggU-like"/>
    <property type="match status" value="1"/>
</dbReference>